<reference evidence="6 7" key="1">
    <citation type="journal article" date="2018" name="Genome Res.">
        <title>The genomic architecture and molecular evolution of ant odorant receptors.</title>
        <authorList>
            <person name="McKenzie S.K."/>
            <person name="Kronauer D.J.C."/>
        </authorList>
    </citation>
    <scope>NUCLEOTIDE SEQUENCE [LARGE SCALE GENOMIC DNA]</scope>
    <source>
        <strain evidence="6">Clonal line C1</strain>
    </source>
</reference>
<gene>
    <name evidence="6" type="ORF">DMN91_007934</name>
</gene>
<protein>
    <recommendedName>
        <fullName evidence="3">KIF-binding protein</fullName>
    </recommendedName>
</protein>
<comment type="subcellular location">
    <subcellularLocation>
        <location evidence="1">Cytoplasm</location>
        <location evidence="1">Cytoskeleton</location>
    </subcellularLocation>
</comment>
<evidence type="ECO:0000256" key="4">
    <source>
        <dbReference type="ARBA" id="ARBA00022490"/>
    </source>
</evidence>
<dbReference type="EMBL" id="QOIP01000008">
    <property type="protein sequence ID" value="RLU19377.1"/>
    <property type="molecule type" value="Genomic_DNA"/>
</dbReference>
<dbReference type="OrthoDB" id="7554052at2759"/>
<dbReference type="InterPro" id="IPR022083">
    <property type="entry name" value="KBP"/>
</dbReference>
<sequence>MNSFRQANFRKRERPYIKHLHKKMYDEYVKQPWRNSASLEEDPSGRRRIDTYIDPRILEPLKNSFQQAKLRKKLYEYKMGIGSECTKIYSQLSQLSQTIELWSQFDVIALATIYYNLGVIYKDCRSMKDTKESLYNLSKSRALLRGIELNCTAIVIAVKTVIAMGEIQETETKQWLTEAIKLCLQYIARDNFQTKPIYTYLADVSEKRDLRWVIILLYGYMIRRMGMLYCPTGEMDEWIKTVHEFLNHRAGIINSPNETCEWSNAAVTISTYLIKKQRFTEARNCLTAAEYMLRRIEGDPSVNVTVMKLNAEVADAWLTYTTNIMRESASQLQRLQVQQQASSVPNQEEPQELLLFTSLSEHLADINNRITDSYVSNMHDADRISCFAIDKYWLARNIFVRFGNDVGHLQTAFKYALTFKYLTSFTTDTKVQIKIHESRKKLLRTICNEYAQNMIHVLEVVFHLGAMLEMWKDAAEAIHSVIAETRLDCDLYSTSEEKLQYILNLLDYYKHWLANRRCYFI</sequence>
<name>A0A3L8DFZ6_OOCBI</name>
<dbReference type="GO" id="GO:0005856">
    <property type="term" value="C:cytoskeleton"/>
    <property type="evidence" value="ECO:0007669"/>
    <property type="project" value="UniProtKB-SubCell"/>
</dbReference>
<comment type="caution">
    <text evidence="6">The sequence shown here is derived from an EMBL/GenBank/DDBJ whole genome shotgun (WGS) entry which is preliminary data.</text>
</comment>
<evidence type="ECO:0000256" key="5">
    <source>
        <dbReference type="ARBA" id="ARBA00023212"/>
    </source>
</evidence>
<comment type="similarity">
    <text evidence="2">Belongs to the KIF-binding protein family.</text>
</comment>
<evidence type="ECO:0000256" key="2">
    <source>
        <dbReference type="ARBA" id="ARBA00010305"/>
    </source>
</evidence>
<evidence type="ECO:0000256" key="1">
    <source>
        <dbReference type="ARBA" id="ARBA00004245"/>
    </source>
</evidence>
<accession>A0A3L8DFZ6</accession>
<keyword evidence="5" id="KW-0206">Cytoskeleton</keyword>
<proteinExistence type="inferred from homology"/>
<dbReference type="PANTHER" id="PTHR46321:SF1">
    <property type="entry name" value="KIF-BINDING PROTEIN"/>
    <property type="match status" value="1"/>
</dbReference>
<dbReference type="AlphaFoldDB" id="A0A3L8DFZ6"/>
<dbReference type="Proteomes" id="UP000279307">
    <property type="component" value="Chromosome 8"/>
</dbReference>
<evidence type="ECO:0000256" key="3">
    <source>
        <dbReference type="ARBA" id="ARBA00016840"/>
    </source>
</evidence>
<keyword evidence="4" id="KW-0963">Cytoplasm</keyword>
<dbReference type="Pfam" id="PF12309">
    <property type="entry name" value="KBP_C"/>
    <property type="match status" value="1"/>
</dbReference>
<organism evidence="6 7">
    <name type="scientific">Ooceraea biroi</name>
    <name type="common">Clonal raider ant</name>
    <name type="synonym">Cerapachys biroi</name>
    <dbReference type="NCBI Taxonomy" id="2015173"/>
    <lineage>
        <taxon>Eukaryota</taxon>
        <taxon>Metazoa</taxon>
        <taxon>Ecdysozoa</taxon>
        <taxon>Arthropoda</taxon>
        <taxon>Hexapoda</taxon>
        <taxon>Insecta</taxon>
        <taxon>Pterygota</taxon>
        <taxon>Neoptera</taxon>
        <taxon>Endopterygota</taxon>
        <taxon>Hymenoptera</taxon>
        <taxon>Apocrita</taxon>
        <taxon>Aculeata</taxon>
        <taxon>Formicoidea</taxon>
        <taxon>Formicidae</taxon>
        <taxon>Dorylinae</taxon>
        <taxon>Ooceraea</taxon>
    </lineage>
</organism>
<evidence type="ECO:0000313" key="7">
    <source>
        <dbReference type="Proteomes" id="UP000279307"/>
    </source>
</evidence>
<evidence type="ECO:0000313" key="6">
    <source>
        <dbReference type="EMBL" id="RLU19377.1"/>
    </source>
</evidence>
<dbReference type="PANTHER" id="PTHR46321">
    <property type="entry name" value="KIF1-BINDING PROTEIN"/>
    <property type="match status" value="1"/>
</dbReference>